<sequence length="255" mass="29368">MARERLSSGIKPMLSRASRSLDSTLELYVEALNQFTNLQQGKVKAPVAAQEPVPAHSVYLPIYIQKCRYTNTCSEQVLVPEQLLGLLPYYLKIQKHIFTPEVNKLLVSATIVLLIDYCCLILIGSTAENDLKLQRAINSAIRFIFKLKCDKHITPHRRELKWLSINSRRTYFLATYFYKLLSSGKPNYSRDLFNVDESRRSERLAIKDNNVNLLIPNYNTSFLESSFIISAIRLWQKLPPEILNATSLKVFKKKL</sequence>
<gene>
    <name evidence="2" type="ORF">HICCMSTLAB_LOCUS5160</name>
</gene>
<evidence type="ECO:0000313" key="2">
    <source>
        <dbReference type="EMBL" id="CAG5089241.1"/>
    </source>
</evidence>
<keyword evidence="1" id="KW-0472">Membrane</keyword>
<reference evidence="2" key="1">
    <citation type="submission" date="2021-04" db="EMBL/GenBank/DDBJ databases">
        <authorList>
            <person name="Chebbi M.A.C M."/>
        </authorList>
    </citation>
    <scope>NUCLEOTIDE SEQUENCE</scope>
</reference>
<dbReference type="Proteomes" id="UP000786811">
    <property type="component" value="Unassembled WGS sequence"/>
</dbReference>
<keyword evidence="1" id="KW-0812">Transmembrane</keyword>
<protein>
    <submittedName>
        <fullName evidence="2">Uncharacterized protein</fullName>
    </submittedName>
</protein>
<name>A0A8J2HC00_COTCN</name>
<organism evidence="2 3">
    <name type="scientific">Cotesia congregata</name>
    <name type="common">Parasitoid wasp</name>
    <name type="synonym">Apanteles congregatus</name>
    <dbReference type="NCBI Taxonomy" id="51543"/>
    <lineage>
        <taxon>Eukaryota</taxon>
        <taxon>Metazoa</taxon>
        <taxon>Ecdysozoa</taxon>
        <taxon>Arthropoda</taxon>
        <taxon>Hexapoda</taxon>
        <taxon>Insecta</taxon>
        <taxon>Pterygota</taxon>
        <taxon>Neoptera</taxon>
        <taxon>Endopterygota</taxon>
        <taxon>Hymenoptera</taxon>
        <taxon>Apocrita</taxon>
        <taxon>Ichneumonoidea</taxon>
        <taxon>Braconidae</taxon>
        <taxon>Microgastrinae</taxon>
        <taxon>Cotesia</taxon>
    </lineage>
</organism>
<proteinExistence type="predicted"/>
<keyword evidence="1" id="KW-1133">Transmembrane helix</keyword>
<dbReference type="EMBL" id="CAJNRD030001119">
    <property type="protein sequence ID" value="CAG5089241.1"/>
    <property type="molecule type" value="Genomic_DNA"/>
</dbReference>
<evidence type="ECO:0000256" key="1">
    <source>
        <dbReference type="SAM" id="Phobius"/>
    </source>
</evidence>
<accession>A0A8J2HC00</accession>
<feature type="transmembrane region" description="Helical" evidence="1">
    <location>
        <begin position="105"/>
        <end position="125"/>
    </location>
</feature>
<keyword evidence="3" id="KW-1185">Reference proteome</keyword>
<comment type="caution">
    <text evidence="2">The sequence shown here is derived from an EMBL/GenBank/DDBJ whole genome shotgun (WGS) entry which is preliminary data.</text>
</comment>
<dbReference type="AlphaFoldDB" id="A0A8J2HC00"/>
<evidence type="ECO:0000313" key="3">
    <source>
        <dbReference type="Proteomes" id="UP000786811"/>
    </source>
</evidence>
<dbReference type="OrthoDB" id="5953030at2759"/>